<comment type="caution">
    <text evidence="1">The sequence shown here is derived from an EMBL/GenBank/DDBJ whole genome shotgun (WGS) entry which is preliminary data.</text>
</comment>
<keyword evidence="2" id="KW-1185">Reference proteome</keyword>
<sequence>MYRTSLQWLLSLSLIKSISLPLEDVATSPKGDSPPVEISNQGWVSAVTKRGSSTRRLPPCKFYGIEVTPAASNSEREILVNDAVIVAQMIENQTSSDDVELDDIIQFQDKPLAVVAQADSLEALAVERGFSDRGASGGILVLWNAKFWQKLDEFVSILMKDVICDAEWVATSVYGPNNANDRGIFWAELNQVAGSWNHPWVVGGDFNVIRHLRKKEKGHLIKLPHNQFCPLKSDVDQRDLHDTRQISTEEGKEIVCIPFQCKPGNSNTATATILSPMTNHLNQGKAAWVLATSDVQDVSPVASLPIPHQVDLSVS</sequence>
<dbReference type="Proteomes" id="UP001234297">
    <property type="component" value="Chromosome 3"/>
</dbReference>
<name>A0ACC2LQ83_PERAE</name>
<evidence type="ECO:0000313" key="2">
    <source>
        <dbReference type="Proteomes" id="UP001234297"/>
    </source>
</evidence>
<dbReference type="EMBL" id="CM056811">
    <property type="protein sequence ID" value="KAJ8635604.1"/>
    <property type="molecule type" value="Genomic_DNA"/>
</dbReference>
<protein>
    <submittedName>
        <fullName evidence="1">Uncharacterized protein</fullName>
    </submittedName>
</protein>
<proteinExistence type="predicted"/>
<evidence type="ECO:0000313" key="1">
    <source>
        <dbReference type="EMBL" id="KAJ8635604.1"/>
    </source>
</evidence>
<gene>
    <name evidence="1" type="ORF">MRB53_009871</name>
</gene>
<organism evidence="1 2">
    <name type="scientific">Persea americana</name>
    <name type="common">Avocado</name>
    <dbReference type="NCBI Taxonomy" id="3435"/>
    <lineage>
        <taxon>Eukaryota</taxon>
        <taxon>Viridiplantae</taxon>
        <taxon>Streptophyta</taxon>
        <taxon>Embryophyta</taxon>
        <taxon>Tracheophyta</taxon>
        <taxon>Spermatophyta</taxon>
        <taxon>Magnoliopsida</taxon>
        <taxon>Magnoliidae</taxon>
        <taxon>Laurales</taxon>
        <taxon>Lauraceae</taxon>
        <taxon>Persea</taxon>
    </lineage>
</organism>
<accession>A0ACC2LQ83</accession>
<reference evidence="1 2" key="1">
    <citation type="journal article" date="2022" name="Hortic Res">
        <title>A haplotype resolved chromosomal level avocado genome allows analysis of novel avocado genes.</title>
        <authorList>
            <person name="Nath O."/>
            <person name="Fletcher S.J."/>
            <person name="Hayward A."/>
            <person name="Shaw L.M."/>
            <person name="Masouleh A.K."/>
            <person name="Furtado A."/>
            <person name="Henry R.J."/>
            <person name="Mitter N."/>
        </authorList>
    </citation>
    <scope>NUCLEOTIDE SEQUENCE [LARGE SCALE GENOMIC DNA]</scope>
    <source>
        <strain evidence="2">cv. Hass</strain>
    </source>
</reference>